<evidence type="ECO:0000256" key="1">
    <source>
        <dbReference type="SAM" id="MobiDB-lite"/>
    </source>
</evidence>
<feature type="non-terminal residue" evidence="2">
    <location>
        <position position="138"/>
    </location>
</feature>
<sequence length="138" mass="14054">TAAPLRACPARPPARLSFAPPPVPETLGVEAGACAVRWRPGALAQSPAAGRPPPRYIRVTHARPHGRCPRCCAAAPPPLPRPPPSFPARAPAARPPARAPGALPPPARAAPATRCSGRAGEAAPILIPIPVSRSGSRS</sequence>
<evidence type="ECO:0000313" key="2">
    <source>
        <dbReference type="EMBL" id="TRZ15493.1"/>
    </source>
</evidence>
<comment type="caution">
    <text evidence="2">The sequence shown here is derived from an EMBL/GenBank/DDBJ whole genome shotgun (WGS) entry which is preliminary data.</text>
</comment>
<feature type="region of interest" description="Disordered" evidence="1">
    <location>
        <begin position="1"/>
        <end position="22"/>
    </location>
</feature>
<protein>
    <submittedName>
        <fullName evidence="2">Uncharacterized protein</fullName>
    </submittedName>
</protein>
<feature type="compositionally biased region" description="Low complexity" evidence="1">
    <location>
        <begin position="1"/>
        <end position="16"/>
    </location>
</feature>
<dbReference type="EMBL" id="SWJQ01000366">
    <property type="protein sequence ID" value="TRZ15493.1"/>
    <property type="molecule type" value="Genomic_DNA"/>
</dbReference>
<keyword evidence="3" id="KW-1185">Reference proteome</keyword>
<dbReference type="AlphaFoldDB" id="A0A8K1GC18"/>
<accession>A0A8K1GC18</accession>
<feature type="region of interest" description="Disordered" evidence="1">
    <location>
        <begin position="78"/>
        <end position="118"/>
    </location>
</feature>
<dbReference type="Proteomes" id="UP000796761">
    <property type="component" value="Unassembled WGS sequence"/>
</dbReference>
<reference evidence="2" key="1">
    <citation type="submission" date="2019-04" db="EMBL/GenBank/DDBJ databases">
        <title>Genome assembly of Zosterops borbonicus 15179.</title>
        <authorList>
            <person name="Leroy T."/>
            <person name="Anselmetti Y."/>
            <person name="Tilak M.-K."/>
            <person name="Nabholz B."/>
        </authorList>
    </citation>
    <scope>NUCLEOTIDE SEQUENCE</scope>
    <source>
        <strain evidence="2">HGM_15179</strain>
        <tissue evidence="2">Muscle</tissue>
    </source>
</reference>
<organism evidence="2 3">
    <name type="scientific">Zosterops borbonicus</name>
    <dbReference type="NCBI Taxonomy" id="364589"/>
    <lineage>
        <taxon>Eukaryota</taxon>
        <taxon>Metazoa</taxon>
        <taxon>Chordata</taxon>
        <taxon>Craniata</taxon>
        <taxon>Vertebrata</taxon>
        <taxon>Euteleostomi</taxon>
        <taxon>Archelosauria</taxon>
        <taxon>Archosauria</taxon>
        <taxon>Dinosauria</taxon>
        <taxon>Saurischia</taxon>
        <taxon>Theropoda</taxon>
        <taxon>Coelurosauria</taxon>
        <taxon>Aves</taxon>
        <taxon>Neognathae</taxon>
        <taxon>Neoaves</taxon>
        <taxon>Telluraves</taxon>
        <taxon>Australaves</taxon>
        <taxon>Passeriformes</taxon>
        <taxon>Sylvioidea</taxon>
        <taxon>Zosteropidae</taxon>
        <taxon>Zosterops</taxon>
    </lineage>
</organism>
<feature type="non-terminal residue" evidence="2">
    <location>
        <position position="1"/>
    </location>
</feature>
<evidence type="ECO:0000313" key="3">
    <source>
        <dbReference type="Proteomes" id="UP000796761"/>
    </source>
</evidence>
<gene>
    <name evidence="2" type="ORF">HGM15179_011604</name>
</gene>
<proteinExistence type="predicted"/>
<feature type="compositionally biased region" description="Pro residues" evidence="1">
    <location>
        <begin position="93"/>
        <end position="108"/>
    </location>
</feature>
<name>A0A8K1GC18_9PASS</name>